<dbReference type="EMBL" id="CAJNOK010018888">
    <property type="protein sequence ID" value="CAF1290112.1"/>
    <property type="molecule type" value="Genomic_DNA"/>
</dbReference>
<dbReference type="AlphaFoldDB" id="A0A814PDR8"/>
<evidence type="ECO:0000313" key="5">
    <source>
        <dbReference type="EMBL" id="CAF4094927.1"/>
    </source>
</evidence>
<reference evidence="2" key="1">
    <citation type="submission" date="2021-02" db="EMBL/GenBank/DDBJ databases">
        <authorList>
            <person name="Nowell W R."/>
        </authorList>
    </citation>
    <scope>NUCLEOTIDE SEQUENCE</scope>
</reference>
<gene>
    <name evidence="2" type="ORF">GPM918_LOCUS18908</name>
    <name evidence="3" type="ORF">OVA965_LOCUS28050</name>
    <name evidence="4" type="ORF">SRO942_LOCUS18902</name>
    <name evidence="5" type="ORF">TMI583_LOCUS28799</name>
</gene>
<dbReference type="Proteomes" id="UP000682733">
    <property type="component" value="Unassembled WGS sequence"/>
</dbReference>
<dbReference type="Gene3D" id="3.40.50.980">
    <property type="match status" value="1"/>
</dbReference>
<keyword evidence="6" id="KW-1185">Reference proteome</keyword>
<evidence type="ECO:0000313" key="6">
    <source>
        <dbReference type="Proteomes" id="UP000663829"/>
    </source>
</evidence>
<accession>A0A814PDR8</accession>
<dbReference type="Proteomes" id="UP000681722">
    <property type="component" value="Unassembled WGS sequence"/>
</dbReference>
<evidence type="ECO:0000313" key="4">
    <source>
        <dbReference type="EMBL" id="CAF3868964.1"/>
    </source>
</evidence>
<comment type="caution">
    <text evidence="2">The sequence shown here is derived from an EMBL/GenBank/DDBJ whole genome shotgun (WGS) entry which is preliminary data.</text>
</comment>
<name>A0A814PDR8_9BILA</name>
<dbReference type="InterPro" id="IPR000873">
    <property type="entry name" value="AMP-dep_synth/lig_dom"/>
</dbReference>
<dbReference type="OrthoDB" id="416786at2759"/>
<sequence>MSMKNVDFSSEIKCIYQEFAKKTVECTQKLAVIFDKQSLTYNEVFHYVQHLFSYLINQRSVKQNQIIYIFMERSIEMMISILTMSACGLLYTMLDSNNSCLLPTDLIKDRTKSHAYSNKKYI</sequence>
<dbReference type="EMBL" id="CAJOBC010005588">
    <property type="protein sequence ID" value="CAF3868964.1"/>
    <property type="molecule type" value="Genomic_DNA"/>
</dbReference>
<dbReference type="Proteomes" id="UP000663829">
    <property type="component" value="Unassembled WGS sequence"/>
</dbReference>
<protein>
    <recommendedName>
        <fullName evidence="1">AMP-dependent synthetase/ligase domain-containing protein</fullName>
    </recommendedName>
</protein>
<organism evidence="2 6">
    <name type="scientific">Didymodactylos carnosus</name>
    <dbReference type="NCBI Taxonomy" id="1234261"/>
    <lineage>
        <taxon>Eukaryota</taxon>
        <taxon>Metazoa</taxon>
        <taxon>Spiralia</taxon>
        <taxon>Gnathifera</taxon>
        <taxon>Rotifera</taxon>
        <taxon>Eurotatoria</taxon>
        <taxon>Bdelloidea</taxon>
        <taxon>Philodinida</taxon>
        <taxon>Philodinidae</taxon>
        <taxon>Didymodactylos</taxon>
    </lineage>
</organism>
<dbReference type="EMBL" id="CAJNOQ010005590">
    <property type="protein sequence ID" value="CAF1104312.1"/>
    <property type="molecule type" value="Genomic_DNA"/>
</dbReference>
<feature type="domain" description="AMP-dependent synthetase/ligase" evidence="1">
    <location>
        <begin position="27"/>
        <end position="97"/>
    </location>
</feature>
<evidence type="ECO:0000313" key="3">
    <source>
        <dbReference type="EMBL" id="CAF1290112.1"/>
    </source>
</evidence>
<dbReference type="Proteomes" id="UP000677228">
    <property type="component" value="Unassembled WGS sequence"/>
</dbReference>
<evidence type="ECO:0000313" key="2">
    <source>
        <dbReference type="EMBL" id="CAF1104312.1"/>
    </source>
</evidence>
<dbReference type="Pfam" id="PF00501">
    <property type="entry name" value="AMP-binding"/>
    <property type="match status" value="1"/>
</dbReference>
<proteinExistence type="predicted"/>
<dbReference type="SUPFAM" id="SSF56801">
    <property type="entry name" value="Acetyl-CoA synthetase-like"/>
    <property type="match status" value="1"/>
</dbReference>
<dbReference type="EMBL" id="CAJOBA010040458">
    <property type="protein sequence ID" value="CAF4094927.1"/>
    <property type="molecule type" value="Genomic_DNA"/>
</dbReference>
<evidence type="ECO:0000259" key="1">
    <source>
        <dbReference type="Pfam" id="PF00501"/>
    </source>
</evidence>